<evidence type="ECO:0000313" key="3">
    <source>
        <dbReference type="Proteomes" id="UP001054837"/>
    </source>
</evidence>
<dbReference type="AlphaFoldDB" id="A0AAV4TFH5"/>
<dbReference type="Proteomes" id="UP001054837">
    <property type="component" value="Unassembled WGS sequence"/>
</dbReference>
<feature type="transmembrane region" description="Helical" evidence="1">
    <location>
        <begin position="87"/>
        <end position="106"/>
    </location>
</feature>
<keyword evidence="1" id="KW-0812">Transmembrane</keyword>
<reference evidence="2 3" key="1">
    <citation type="submission" date="2021-06" db="EMBL/GenBank/DDBJ databases">
        <title>Caerostris darwini draft genome.</title>
        <authorList>
            <person name="Kono N."/>
            <person name="Arakawa K."/>
        </authorList>
    </citation>
    <scope>NUCLEOTIDE SEQUENCE [LARGE SCALE GENOMIC DNA]</scope>
</reference>
<keyword evidence="1" id="KW-0472">Membrane</keyword>
<sequence length="115" mass="13677">MCFHPFCPKPAIYLPKHFPTPKLSFGEGWVRGVPGPFRTTIFFHQKRTRGYKNTHLGFPLPPTLCVSQLTFKNHYSFSDFTLFYKRAILPLLFHGLTMSFYLWYHYDRHHLLLGR</sequence>
<keyword evidence="3" id="KW-1185">Reference proteome</keyword>
<accession>A0AAV4TFH5</accession>
<organism evidence="2 3">
    <name type="scientific">Caerostris darwini</name>
    <dbReference type="NCBI Taxonomy" id="1538125"/>
    <lineage>
        <taxon>Eukaryota</taxon>
        <taxon>Metazoa</taxon>
        <taxon>Ecdysozoa</taxon>
        <taxon>Arthropoda</taxon>
        <taxon>Chelicerata</taxon>
        <taxon>Arachnida</taxon>
        <taxon>Araneae</taxon>
        <taxon>Araneomorphae</taxon>
        <taxon>Entelegynae</taxon>
        <taxon>Araneoidea</taxon>
        <taxon>Araneidae</taxon>
        <taxon>Caerostris</taxon>
    </lineage>
</organism>
<proteinExistence type="predicted"/>
<evidence type="ECO:0000313" key="2">
    <source>
        <dbReference type="EMBL" id="GIY45368.1"/>
    </source>
</evidence>
<gene>
    <name evidence="2" type="ORF">CDAR_482291</name>
</gene>
<keyword evidence="1" id="KW-1133">Transmembrane helix</keyword>
<name>A0AAV4TFH5_9ARAC</name>
<evidence type="ECO:0000256" key="1">
    <source>
        <dbReference type="SAM" id="Phobius"/>
    </source>
</evidence>
<comment type="caution">
    <text evidence="2">The sequence shown here is derived from an EMBL/GenBank/DDBJ whole genome shotgun (WGS) entry which is preliminary data.</text>
</comment>
<dbReference type="EMBL" id="BPLQ01009615">
    <property type="protein sequence ID" value="GIY45368.1"/>
    <property type="molecule type" value="Genomic_DNA"/>
</dbReference>
<protein>
    <submittedName>
        <fullName evidence="2">Uncharacterized protein</fullName>
    </submittedName>
</protein>